<name>A0ABS2U6K3_9LEPT</name>
<sequence>MKLHWIKIDNSSHILKIIRDSAPTEEIILETKSYLIHDLMHYCVESIGDFQNAFWGSLENGKTLSEMSDQKNPNSDPELQIVELIVGPMQSLWKKRIDEEIVFERLLEISILSDPSLFIKTIHSKMDEVWGKWQSTKFGETMELVWPSLPSNGLRPKKPQKNI</sequence>
<evidence type="ECO:0000313" key="1">
    <source>
        <dbReference type="EMBL" id="MBM9575995.1"/>
    </source>
</evidence>
<accession>A0ABS2U6K3</accession>
<reference evidence="1 2" key="1">
    <citation type="submission" date="2021-02" db="EMBL/GenBank/DDBJ databases">
        <title>Leptospira ainlahdjerensis sp. nov., Leptospira ainazelensis sp. nov., Leptospira abararensis sp. nov. and Leptospira chreensis sp. nov., four new species isolated from water sources in Algeria.</title>
        <authorList>
            <person name="Amara Korba A."/>
            <person name="Kainiu M."/>
            <person name="Vincent A.T."/>
            <person name="Mariet J.-F."/>
            <person name="Veyrier F.J."/>
            <person name="Goarant C."/>
            <person name="Picardeau M."/>
        </authorList>
    </citation>
    <scope>NUCLEOTIDE SEQUENCE [LARGE SCALE GENOMIC DNA]</scope>
    <source>
        <strain evidence="1 2">201903070</strain>
    </source>
</reference>
<gene>
    <name evidence="1" type="ORF">JWG45_02410</name>
</gene>
<dbReference type="Proteomes" id="UP000724686">
    <property type="component" value="Unassembled WGS sequence"/>
</dbReference>
<protein>
    <submittedName>
        <fullName evidence="1">Uncharacterized protein</fullName>
    </submittedName>
</protein>
<organism evidence="1 2">
    <name type="scientific">Leptospira ainlahdjerensis</name>
    <dbReference type="NCBI Taxonomy" id="2810033"/>
    <lineage>
        <taxon>Bacteria</taxon>
        <taxon>Pseudomonadati</taxon>
        <taxon>Spirochaetota</taxon>
        <taxon>Spirochaetia</taxon>
        <taxon>Leptospirales</taxon>
        <taxon>Leptospiraceae</taxon>
        <taxon>Leptospira</taxon>
    </lineage>
</organism>
<evidence type="ECO:0000313" key="2">
    <source>
        <dbReference type="Proteomes" id="UP000724686"/>
    </source>
</evidence>
<keyword evidence="2" id="KW-1185">Reference proteome</keyword>
<comment type="caution">
    <text evidence="1">The sequence shown here is derived from an EMBL/GenBank/DDBJ whole genome shotgun (WGS) entry which is preliminary data.</text>
</comment>
<dbReference type="RefSeq" id="WP_205278191.1">
    <property type="nucleotide sequence ID" value="NZ_JAFFPU010000011.1"/>
</dbReference>
<dbReference type="EMBL" id="JAFFPU010000011">
    <property type="protein sequence ID" value="MBM9575995.1"/>
    <property type="molecule type" value="Genomic_DNA"/>
</dbReference>
<proteinExistence type="predicted"/>